<keyword evidence="2" id="KW-0732">Signal</keyword>
<evidence type="ECO:0000313" key="5">
    <source>
        <dbReference type="EMBL" id="SHJ99119.1"/>
    </source>
</evidence>
<dbReference type="OrthoDB" id="1521787at2"/>
<dbReference type="AlphaFoldDB" id="A0A1M6NTQ7"/>
<dbReference type="RefSeq" id="WP_072996384.1">
    <property type="nucleotide sequence ID" value="NZ_FRAM01000001.1"/>
</dbReference>
<dbReference type="Gene3D" id="2.130.10.10">
    <property type="entry name" value="YVTN repeat-like/Quinoprotein amine dehydrogenase"/>
    <property type="match status" value="1"/>
</dbReference>
<accession>A0A1M6NTQ7</accession>
<protein>
    <submittedName>
        <fullName evidence="5">WD40-like Beta Propeller Repeat</fullName>
    </submittedName>
</protein>
<dbReference type="SUPFAM" id="SSF50156">
    <property type="entry name" value="PDZ domain-like"/>
    <property type="match status" value="1"/>
</dbReference>
<feature type="domain" description="Peptidase M28" evidence="3">
    <location>
        <begin position="434"/>
        <end position="632"/>
    </location>
</feature>
<dbReference type="SUPFAM" id="SSF53187">
    <property type="entry name" value="Zn-dependent exopeptidases"/>
    <property type="match status" value="1"/>
</dbReference>
<evidence type="ECO:0000259" key="4">
    <source>
        <dbReference type="Pfam" id="PF13180"/>
    </source>
</evidence>
<reference evidence="6" key="1">
    <citation type="submission" date="2016-11" db="EMBL/GenBank/DDBJ databases">
        <authorList>
            <person name="Varghese N."/>
            <person name="Submissions S."/>
        </authorList>
    </citation>
    <scope>NUCLEOTIDE SEQUENCE [LARGE SCALE GENOMIC DNA]</scope>
    <source>
        <strain evidence="6">DSM 18016</strain>
    </source>
</reference>
<evidence type="ECO:0000313" key="6">
    <source>
        <dbReference type="Proteomes" id="UP000184498"/>
    </source>
</evidence>
<dbReference type="InterPro" id="IPR007484">
    <property type="entry name" value="Peptidase_M28"/>
</dbReference>
<comment type="similarity">
    <text evidence="1">Belongs to the TolB family.</text>
</comment>
<feature type="domain" description="PDZ" evidence="4">
    <location>
        <begin position="672"/>
        <end position="742"/>
    </location>
</feature>
<sequence length="744" mass="82972">MFLSKNHFKKLFVLSLLAVSALYFSQEKNLKNITKLTFGGDNAEAYFSPNSKMLTMQVTNPAMGVQCDQIYLYDLTQKPAESNLKLVSTGKGRTTCSFFMPDGKHIIYASTHKANPDCPPKPAPRKDGKYLWPIYSDFEIYEADLNGNITKQLTDSKGYDAEAVVSPDGKKIAFTSTRSGDLEIWIMDIDGKNLKQLTHGLGYDGGAFFSHDSKKLVFRSSRPKTDEEIREYKELLAQDLVAPTNMEIYTINIDGTDLRQITKLGKANWAPYFHPSDKKIIFSSNHHSTRGYDFQLYMIDLDGKNLQQITYESEFNAFAMFSPDGKKLVFASNRQGEKQHETNVFIADWVDSDPTELVNEDHIKKHIYYLASDDLQGRLSGSEGETKAANYLSAEFKKLGLKPYEGKDFIQNFEYDVKMNPHDDKSSVKIKAKNVVAVLDNKAAKTIIIGAHYDHLGLNEHHNSTLANSDGQIHNGADDNASGTAAVLELARMFSQNKTKENVNYIFALFSGEEDGLMGSKKLAETIKARYPNTVFMINMDMVGRLNKDKDLTVGGVGTSPILTDLVKKYKPAGINLALDESGVGPSDHTSFYLKDIPVLFLFTGTHNDYHKPSDDADKINYPGEKIITNYVFNLSNALGNEKAIPFTKTKTTTAKAIPKYKVTLGIMPSYADTKDGMVIDGVMDNRPAANAGIESGDVLTKIGKCEVKEVYSYMDCLSKVNSGEEHPVTVKRHGEEKIFLVKF</sequence>
<dbReference type="Gene3D" id="2.120.10.30">
    <property type="entry name" value="TolB, C-terminal domain"/>
    <property type="match status" value="1"/>
</dbReference>
<dbReference type="InterPro" id="IPR011042">
    <property type="entry name" value="6-blade_b-propeller_TolB-like"/>
</dbReference>
<feature type="chain" id="PRO_5012522691" evidence="2">
    <location>
        <begin position="26"/>
        <end position="744"/>
    </location>
</feature>
<dbReference type="InterPro" id="IPR015943">
    <property type="entry name" value="WD40/YVTN_repeat-like_dom_sf"/>
</dbReference>
<evidence type="ECO:0000259" key="3">
    <source>
        <dbReference type="Pfam" id="PF04389"/>
    </source>
</evidence>
<evidence type="ECO:0000256" key="2">
    <source>
        <dbReference type="SAM" id="SignalP"/>
    </source>
</evidence>
<dbReference type="Proteomes" id="UP000184498">
    <property type="component" value="Unassembled WGS sequence"/>
</dbReference>
<dbReference type="SUPFAM" id="SSF82171">
    <property type="entry name" value="DPP6 N-terminal domain-like"/>
    <property type="match status" value="1"/>
</dbReference>
<evidence type="ECO:0000256" key="1">
    <source>
        <dbReference type="ARBA" id="ARBA00009820"/>
    </source>
</evidence>
<dbReference type="PANTHER" id="PTHR36842:SF1">
    <property type="entry name" value="PROTEIN TOLB"/>
    <property type="match status" value="1"/>
</dbReference>
<proteinExistence type="inferred from homology"/>
<keyword evidence="6" id="KW-1185">Reference proteome</keyword>
<dbReference type="Gene3D" id="2.30.42.10">
    <property type="match status" value="1"/>
</dbReference>
<dbReference type="InterPro" id="IPR036034">
    <property type="entry name" value="PDZ_sf"/>
</dbReference>
<dbReference type="InterPro" id="IPR011659">
    <property type="entry name" value="WD40"/>
</dbReference>
<dbReference type="EMBL" id="FRAM01000001">
    <property type="protein sequence ID" value="SHJ99119.1"/>
    <property type="molecule type" value="Genomic_DNA"/>
</dbReference>
<dbReference type="STRING" id="216903.SAMN05444371_0643"/>
<name>A0A1M6NTQ7_9FLAO</name>
<feature type="signal peptide" evidence="2">
    <location>
        <begin position="1"/>
        <end position="25"/>
    </location>
</feature>
<dbReference type="Pfam" id="PF07676">
    <property type="entry name" value="PD40"/>
    <property type="match status" value="4"/>
</dbReference>
<dbReference type="Pfam" id="PF04389">
    <property type="entry name" value="Peptidase_M28"/>
    <property type="match status" value="1"/>
</dbReference>
<dbReference type="PANTHER" id="PTHR36842">
    <property type="entry name" value="PROTEIN TOLB HOMOLOG"/>
    <property type="match status" value="1"/>
</dbReference>
<dbReference type="Gene3D" id="3.40.630.10">
    <property type="entry name" value="Zn peptidases"/>
    <property type="match status" value="1"/>
</dbReference>
<dbReference type="InterPro" id="IPR001478">
    <property type="entry name" value="PDZ"/>
</dbReference>
<gene>
    <name evidence="5" type="ORF">SAMN05444371_0643</name>
</gene>
<organism evidence="5 6">
    <name type="scientific">Epilithonimonas mollis</name>
    <dbReference type="NCBI Taxonomy" id="216903"/>
    <lineage>
        <taxon>Bacteria</taxon>
        <taxon>Pseudomonadati</taxon>
        <taxon>Bacteroidota</taxon>
        <taxon>Flavobacteriia</taxon>
        <taxon>Flavobacteriales</taxon>
        <taxon>Weeksellaceae</taxon>
        <taxon>Chryseobacterium group</taxon>
        <taxon>Epilithonimonas</taxon>
    </lineage>
</organism>
<dbReference type="Pfam" id="PF13180">
    <property type="entry name" value="PDZ_2"/>
    <property type="match status" value="1"/>
</dbReference>